<accession>A0AAN8SYB3</accession>
<gene>
    <name evidence="1" type="ORF">RDI58_026037</name>
</gene>
<dbReference type="Pfam" id="PF04398">
    <property type="entry name" value="DUF538"/>
    <property type="match status" value="1"/>
</dbReference>
<reference evidence="1 2" key="1">
    <citation type="submission" date="2024-02" db="EMBL/GenBank/DDBJ databases">
        <title>de novo genome assembly of Solanum bulbocastanum strain 11H21.</title>
        <authorList>
            <person name="Hosaka A.J."/>
        </authorList>
    </citation>
    <scope>NUCLEOTIDE SEQUENCE [LARGE SCALE GENOMIC DNA]</scope>
    <source>
        <tissue evidence="1">Young leaves</tissue>
    </source>
</reference>
<protein>
    <submittedName>
        <fullName evidence="1">Uncharacterized protein</fullName>
    </submittedName>
</protein>
<evidence type="ECO:0000313" key="2">
    <source>
        <dbReference type="Proteomes" id="UP001371456"/>
    </source>
</evidence>
<dbReference type="EMBL" id="JBANQN010000011">
    <property type="protein sequence ID" value="KAK6775036.1"/>
    <property type="molecule type" value="Genomic_DNA"/>
</dbReference>
<dbReference type="SUPFAM" id="SSF141562">
    <property type="entry name" value="At5g01610-like"/>
    <property type="match status" value="1"/>
</dbReference>
<comment type="caution">
    <text evidence="1">The sequence shown here is derived from an EMBL/GenBank/DDBJ whole genome shotgun (WGS) entry which is preliminary data.</text>
</comment>
<sequence>MSLTHDHHRENAEVYTDPLICMKKSLELLEEINLPRGILPLENVVKAGRNHETGFVWLKQKKETDHCFKKIKKTGTYAAEVASLSKIVD</sequence>
<organism evidence="1 2">
    <name type="scientific">Solanum bulbocastanum</name>
    <name type="common">Wild potato</name>
    <dbReference type="NCBI Taxonomy" id="147425"/>
    <lineage>
        <taxon>Eukaryota</taxon>
        <taxon>Viridiplantae</taxon>
        <taxon>Streptophyta</taxon>
        <taxon>Embryophyta</taxon>
        <taxon>Tracheophyta</taxon>
        <taxon>Spermatophyta</taxon>
        <taxon>Magnoliopsida</taxon>
        <taxon>eudicotyledons</taxon>
        <taxon>Gunneridae</taxon>
        <taxon>Pentapetalae</taxon>
        <taxon>asterids</taxon>
        <taxon>lamiids</taxon>
        <taxon>Solanales</taxon>
        <taxon>Solanaceae</taxon>
        <taxon>Solanoideae</taxon>
        <taxon>Solaneae</taxon>
        <taxon>Solanum</taxon>
    </lineage>
</organism>
<proteinExistence type="predicted"/>
<keyword evidence="2" id="KW-1185">Reference proteome</keyword>
<dbReference type="AlphaFoldDB" id="A0AAN8SYB3"/>
<evidence type="ECO:0000313" key="1">
    <source>
        <dbReference type="EMBL" id="KAK6775036.1"/>
    </source>
</evidence>
<dbReference type="InterPro" id="IPR036758">
    <property type="entry name" value="At5g01610-like"/>
</dbReference>
<name>A0AAN8SYB3_SOLBU</name>
<dbReference type="Proteomes" id="UP001371456">
    <property type="component" value="Unassembled WGS sequence"/>
</dbReference>
<dbReference type="InterPro" id="IPR007493">
    <property type="entry name" value="DUF538"/>
</dbReference>
<dbReference type="Gene3D" id="2.30.240.10">
    <property type="entry name" value="At5g01610-like"/>
    <property type="match status" value="1"/>
</dbReference>